<reference evidence="1 2" key="1">
    <citation type="journal article" date="2019" name="Genome Biol. Evol.">
        <title>Insights into the evolution of the New World diploid cottons (Gossypium, subgenus Houzingenia) based on genome sequencing.</title>
        <authorList>
            <person name="Grover C.E."/>
            <person name="Arick M.A. 2nd"/>
            <person name="Thrash A."/>
            <person name="Conover J.L."/>
            <person name="Sanders W.S."/>
            <person name="Peterson D.G."/>
            <person name="Frelichowski J.E."/>
            <person name="Scheffler J.A."/>
            <person name="Scheffler B.E."/>
            <person name="Wendel J.F."/>
        </authorList>
    </citation>
    <scope>NUCLEOTIDE SEQUENCE [LARGE SCALE GENOMIC DNA]</scope>
    <source>
        <strain evidence="1">1</strain>
        <tissue evidence="1">Leaf</tissue>
    </source>
</reference>
<name>A0A7J9L5I5_GOSSC</name>
<protein>
    <submittedName>
        <fullName evidence="1">Uncharacterized protein</fullName>
    </submittedName>
</protein>
<sequence>MILQADVSMLSVNCMWDCCRGYL</sequence>
<proteinExistence type="predicted"/>
<comment type="caution">
    <text evidence="1">The sequence shown here is derived from an EMBL/GenBank/DDBJ whole genome shotgun (WGS) entry which is preliminary data.</text>
</comment>
<evidence type="ECO:0000313" key="2">
    <source>
        <dbReference type="Proteomes" id="UP000593576"/>
    </source>
</evidence>
<organism evidence="1 2">
    <name type="scientific">Gossypium schwendimanii</name>
    <name type="common">Cotton</name>
    <dbReference type="NCBI Taxonomy" id="34291"/>
    <lineage>
        <taxon>Eukaryota</taxon>
        <taxon>Viridiplantae</taxon>
        <taxon>Streptophyta</taxon>
        <taxon>Embryophyta</taxon>
        <taxon>Tracheophyta</taxon>
        <taxon>Spermatophyta</taxon>
        <taxon>Magnoliopsida</taxon>
        <taxon>eudicotyledons</taxon>
        <taxon>Gunneridae</taxon>
        <taxon>Pentapetalae</taxon>
        <taxon>rosids</taxon>
        <taxon>malvids</taxon>
        <taxon>Malvales</taxon>
        <taxon>Malvaceae</taxon>
        <taxon>Malvoideae</taxon>
        <taxon>Gossypium</taxon>
    </lineage>
</organism>
<evidence type="ECO:0000313" key="1">
    <source>
        <dbReference type="EMBL" id="MBA0854052.1"/>
    </source>
</evidence>
<dbReference type="Proteomes" id="UP000593576">
    <property type="component" value="Unassembled WGS sequence"/>
</dbReference>
<dbReference type="AlphaFoldDB" id="A0A7J9L5I5"/>
<keyword evidence="2" id="KW-1185">Reference proteome</keyword>
<gene>
    <name evidence="1" type="ORF">Goshw_025469</name>
</gene>
<accession>A0A7J9L5I5</accession>
<dbReference type="EMBL" id="JABFAF010000004">
    <property type="protein sequence ID" value="MBA0854052.1"/>
    <property type="molecule type" value="Genomic_DNA"/>
</dbReference>